<keyword evidence="1" id="KW-0472">Membrane</keyword>
<proteinExistence type="predicted"/>
<comment type="caution">
    <text evidence="2">The sequence shown here is derived from an EMBL/GenBank/DDBJ whole genome shotgun (WGS) entry which is preliminary data.</text>
</comment>
<feature type="transmembrane region" description="Helical" evidence="1">
    <location>
        <begin position="50"/>
        <end position="71"/>
    </location>
</feature>
<organism evidence="2 3">
    <name type="scientific">Paramecium pentaurelia</name>
    <dbReference type="NCBI Taxonomy" id="43138"/>
    <lineage>
        <taxon>Eukaryota</taxon>
        <taxon>Sar</taxon>
        <taxon>Alveolata</taxon>
        <taxon>Ciliophora</taxon>
        <taxon>Intramacronucleata</taxon>
        <taxon>Oligohymenophorea</taxon>
        <taxon>Peniculida</taxon>
        <taxon>Parameciidae</taxon>
        <taxon>Paramecium</taxon>
    </lineage>
</organism>
<gene>
    <name evidence="2" type="ORF">PPENT_87.1.T1480002</name>
</gene>
<keyword evidence="1" id="KW-1133">Transmembrane helix</keyword>
<reference evidence="2" key="1">
    <citation type="submission" date="2021-01" db="EMBL/GenBank/DDBJ databases">
        <authorList>
            <consortium name="Genoscope - CEA"/>
            <person name="William W."/>
        </authorList>
    </citation>
    <scope>NUCLEOTIDE SEQUENCE</scope>
</reference>
<feature type="transmembrane region" description="Helical" evidence="1">
    <location>
        <begin position="12"/>
        <end position="29"/>
    </location>
</feature>
<evidence type="ECO:0000313" key="3">
    <source>
        <dbReference type="Proteomes" id="UP000689195"/>
    </source>
</evidence>
<dbReference type="Proteomes" id="UP000689195">
    <property type="component" value="Unassembled WGS sequence"/>
</dbReference>
<name>A0A8S1Y0Z1_9CILI</name>
<dbReference type="AlphaFoldDB" id="A0A8S1Y0Z1"/>
<evidence type="ECO:0000313" key="2">
    <source>
        <dbReference type="EMBL" id="CAD8207579.1"/>
    </source>
</evidence>
<protein>
    <recommendedName>
        <fullName evidence="4">Transmembrane protein</fullName>
    </recommendedName>
</protein>
<dbReference type="EMBL" id="CAJJDO010000148">
    <property type="protein sequence ID" value="CAD8207579.1"/>
    <property type="molecule type" value="Genomic_DNA"/>
</dbReference>
<accession>A0A8S1Y0Z1</accession>
<evidence type="ECO:0000256" key="1">
    <source>
        <dbReference type="SAM" id="Phobius"/>
    </source>
</evidence>
<evidence type="ECO:0008006" key="4">
    <source>
        <dbReference type="Google" id="ProtNLM"/>
    </source>
</evidence>
<keyword evidence="3" id="KW-1185">Reference proteome</keyword>
<sequence length="141" mass="16951">MQLQIVEGLNKYLVYLKNVFSLIIKRIYLVIQNKTEINKQINQQIELNDWCNIIILILLNLLSCLLIIKIQKYGIQFQEELRYYKLYKVIMIQFSIQYIGKRQTLLFQGVMIKYQFFGDKLISIIGFIQNLMNNIQMLYQT</sequence>
<keyword evidence="1" id="KW-0812">Transmembrane</keyword>